<evidence type="ECO:0000313" key="1">
    <source>
        <dbReference type="EMBL" id="NHZ77974.1"/>
    </source>
</evidence>
<reference evidence="1 2" key="1">
    <citation type="submission" date="2019-10" db="EMBL/GenBank/DDBJ databases">
        <title>Taxonomy of Antarctic Massilia spp.: description of Massilia rubra sp. nov., Massilia aquatica sp. nov., Massilia mucilaginosa sp. nov., Massilia frigida sp. nov. isolated from streams, lakes and regoliths.</title>
        <authorList>
            <person name="Holochova P."/>
            <person name="Sedlacek I."/>
            <person name="Kralova S."/>
            <person name="Maslanova I."/>
            <person name="Busse H.-J."/>
            <person name="Stankova E."/>
            <person name="Vrbovska V."/>
            <person name="Kovarovic V."/>
            <person name="Bartak M."/>
            <person name="Svec P."/>
            <person name="Pantucek R."/>
        </authorList>
    </citation>
    <scope>NUCLEOTIDE SEQUENCE [LARGE SCALE GENOMIC DNA]</scope>
    <source>
        <strain evidence="1 2">CCM 8695</strain>
    </source>
</reference>
<proteinExistence type="predicted"/>
<organism evidence="1 2">
    <name type="scientific">Massilia frigida</name>
    <dbReference type="NCBI Taxonomy" id="2609281"/>
    <lineage>
        <taxon>Bacteria</taxon>
        <taxon>Pseudomonadati</taxon>
        <taxon>Pseudomonadota</taxon>
        <taxon>Betaproteobacteria</taxon>
        <taxon>Burkholderiales</taxon>
        <taxon>Oxalobacteraceae</taxon>
        <taxon>Telluria group</taxon>
        <taxon>Massilia</taxon>
    </lineage>
</organism>
<dbReference type="EMBL" id="WHJG01000001">
    <property type="protein sequence ID" value="NHZ77974.1"/>
    <property type="molecule type" value="Genomic_DNA"/>
</dbReference>
<accession>A0ABX0N5K0</accession>
<sequence length="65" mass="7191">MQNNEETHQQFISDELQIPVREAALASLKLAALSGNAEAQVDYAKTLHQSFDDATAAFPWMERAA</sequence>
<keyword evidence="2" id="KW-1185">Reference proteome</keyword>
<dbReference type="Proteomes" id="UP000621455">
    <property type="component" value="Unassembled WGS sequence"/>
</dbReference>
<dbReference type="RefSeq" id="WP_167084354.1">
    <property type="nucleotide sequence ID" value="NZ_WHJG01000001.1"/>
</dbReference>
<comment type="caution">
    <text evidence="1">The sequence shown here is derived from an EMBL/GenBank/DDBJ whole genome shotgun (WGS) entry which is preliminary data.</text>
</comment>
<name>A0ABX0N5K0_9BURK</name>
<evidence type="ECO:0000313" key="2">
    <source>
        <dbReference type="Proteomes" id="UP000621455"/>
    </source>
</evidence>
<protein>
    <submittedName>
        <fullName evidence="1">Uncharacterized protein</fullName>
    </submittedName>
</protein>
<gene>
    <name evidence="1" type="ORF">F2P44_01470</name>
</gene>